<dbReference type="GO" id="GO:0003723">
    <property type="term" value="F:RNA binding"/>
    <property type="evidence" value="ECO:0007669"/>
    <property type="project" value="UniProtKB-KW"/>
</dbReference>
<dbReference type="EC" id="2.7.7.48" evidence="1"/>
<comment type="similarity">
    <text evidence="1">Belongs to the RdRP family.</text>
</comment>
<keyword evidence="1" id="KW-0548">Nucleotidyltransferase</keyword>
<keyword evidence="1" id="KW-0696">RNA-directed RNA polymerase</keyword>
<proteinExistence type="inferred from homology"/>
<dbReference type="InterPro" id="IPR057596">
    <property type="entry name" value="RDRP_core"/>
</dbReference>
<dbReference type="OrthoDB" id="10055769at2759"/>
<keyword evidence="4" id="KW-1185">Reference proteome</keyword>
<dbReference type="EMBL" id="LSRX01002115">
    <property type="protein sequence ID" value="OLP76172.1"/>
    <property type="molecule type" value="Genomic_DNA"/>
</dbReference>
<comment type="catalytic activity">
    <reaction evidence="1">
        <text>RNA(n) + a ribonucleoside 5'-triphosphate = RNA(n+1) + diphosphate</text>
        <dbReference type="Rhea" id="RHEA:21248"/>
        <dbReference type="Rhea" id="RHEA-COMP:14527"/>
        <dbReference type="Rhea" id="RHEA-COMP:17342"/>
        <dbReference type="ChEBI" id="CHEBI:33019"/>
        <dbReference type="ChEBI" id="CHEBI:61557"/>
        <dbReference type="ChEBI" id="CHEBI:140395"/>
        <dbReference type="EC" id="2.7.7.48"/>
    </reaction>
</comment>
<dbReference type="AlphaFoldDB" id="A0A1Q9BZS6"/>
<accession>A0A1Q9BZS6</accession>
<evidence type="ECO:0000313" key="4">
    <source>
        <dbReference type="Proteomes" id="UP000186817"/>
    </source>
</evidence>
<keyword evidence="1" id="KW-0694">RNA-binding</keyword>
<name>A0A1Q9BZS6_SYMMI</name>
<sequence>MAAPASIVFDQAFLEGLCHDDGFRRQAVVSILDPRKLGQAALIAWVSRNAQGIEKESTLAVLRRLWALPRPTQATLLQEHGICAVLEGRPHGLVGPVLPLSFDPLAAADAPLFPEGWVPLTVDTHPDCQLSRELMDAVYSHDFGTTTVKPKRLMQFSSQGLGRHLYAVVGKDDGHVYYSGTQLQRSPTALALLRSSASLVDLYARMPLLLTPSEHVPFNSAVSVAPEVMVAGHKVLDGQTEVGPSLASDLSLLDDACVNPDTGIVVYDPLQYRAWLRLENGLMSLCKGMVAINDCLPDHAVFLPKSCSKLEAAGRPQCSLRNGSGWSFTLNKMSGTERPKLNAQVLASLFMRLAFAPAQTRTDLHRTLETWLARLKNITLQRVRGVAWGLPQEVGNDPAGYSCTPLLPPTPPTAGPRLNWNDLRVLVKDIAVRYVPQVANETDVQMLDQTLPEAKPWTLQRGTKDSIILGGNRCLAKLDQLDKEPKLELAGPGCRGRAISDPWGALGPRQCHIVQQGKVLCGKVVVWRNPVMVPDDIQVWDAKPLPPDVKHVPNNAIICTRSVQQDGADGDGEAPGVLGLSGGDHDGDEVDISFDPDFVAFVTETQQFRGTEAIRRAKEETAELIRAATISPQPEFQGSYIDFCCQVPTPELKGRTCAAFERLFLATWLAPSGDRRDLLLCLACRMAHVAYAAYDTPKKFAAKVVDKVCSQILREASLPRGSPKFSDYLQANYLALDVRTDRKRPWTCLTEGTLVPRDLEPGQVWMPVPHVQLGRAAGHFLRRVLISSHGRRRQCTDGILERRAAEELIKLLKHKISPRLSNQSFHAAVLRGDAQALIGAASAAPFRRSSFSIGHLANSDL</sequence>
<keyword evidence="1" id="KW-0808">Transferase</keyword>
<protein>
    <recommendedName>
        <fullName evidence="1">RNA-dependent RNA polymerase</fullName>
        <ecNumber evidence="1">2.7.7.48</ecNumber>
    </recommendedName>
</protein>
<feature type="domain" description="RDRP core" evidence="2">
    <location>
        <begin position="286"/>
        <end position="631"/>
    </location>
</feature>
<evidence type="ECO:0000256" key="1">
    <source>
        <dbReference type="RuleBase" id="RU363098"/>
    </source>
</evidence>
<comment type="caution">
    <text evidence="3">The sequence shown here is derived from an EMBL/GenBank/DDBJ whole genome shotgun (WGS) entry which is preliminary data.</text>
</comment>
<gene>
    <name evidence="3" type="ORF">AK812_SmicGene43925</name>
</gene>
<reference evidence="3 4" key="1">
    <citation type="submission" date="2016-02" db="EMBL/GenBank/DDBJ databases">
        <title>Genome analysis of coral dinoflagellate symbionts highlights evolutionary adaptations to a symbiotic lifestyle.</title>
        <authorList>
            <person name="Aranda M."/>
            <person name="Li Y."/>
            <person name="Liew Y.J."/>
            <person name="Baumgarten S."/>
            <person name="Simakov O."/>
            <person name="Wilson M."/>
            <person name="Piel J."/>
            <person name="Ashoor H."/>
            <person name="Bougouffa S."/>
            <person name="Bajic V.B."/>
            <person name="Ryu T."/>
            <person name="Ravasi T."/>
            <person name="Bayer T."/>
            <person name="Micklem G."/>
            <person name="Kim H."/>
            <person name="Bhak J."/>
            <person name="Lajeunesse T.C."/>
            <person name="Voolstra C.R."/>
        </authorList>
    </citation>
    <scope>NUCLEOTIDE SEQUENCE [LARGE SCALE GENOMIC DNA]</scope>
    <source>
        <strain evidence="3 4">CCMP2467</strain>
    </source>
</reference>
<dbReference type="Proteomes" id="UP000186817">
    <property type="component" value="Unassembled WGS sequence"/>
</dbReference>
<dbReference type="GO" id="GO:0003968">
    <property type="term" value="F:RNA-directed RNA polymerase activity"/>
    <property type="evidence" value="ECO:0007669"/>
    <property type="project" value="UniProtKB-KW"/>
</dbReference>
<evidence type="ECO:0000259" key="2">
    <source>
        <dbReference type="Pfam" id="PF05183"/>
    </source>
</evidence>
<dbReference type="Pfam" id="PF05183">
    <property type="entry name" value="RdRP"/>
    <property type="match status" value="1"/>
</dbReference>
<organism evidence="3 4">
    <name type="scientific">Symbiodinium microadriaticum</name>
    <name type="common">Dinoflagellate</name>
    <name type="synonym">Zooxanthella microadriatica</name>
    <dbReference type="NCBI Taxonomy" id="2951"/>
    <lineage>
        <taxon>Eukaryota</taxon>
        <taxon>Sar</taxon>
        <taxon>Alveolata</taxon>
        <taxon>Dinophyceae</taxon>
        <taxon>Suessiales</taxon>
        <taxon>Symbiodiniaceae</taxon>
        <taxon>Symbiodinium</taxon>
    </lineage>
</organism>
<evidence type="ECO:0000313" key="3">
    <source>
        <dbReference type="EMBL" id="OLP76172.1"/>
    </source>
</evidence>